<dbReference type="EMBL" id="AHCD03000038">
    <property type="protein sequence ID" value="KAF7785298.1"/>
    <property type="molecule type" value="Genomic_DNA"/>
</dbReference>
<protein>
    <submittedName>
        <fullName evidence="1">Uncharacterized protein</fullName>
    </submittedName>
</protein>
<evidence type="ECO:0000313" key="2">
    <source>
        <dbReference type="Proteomes" id="UP000016480"/>
    </source>
</evidence>
<evidence type="ECO:0000313" key="1">
    <source>
        <dbReference type="EMBL" id="KAF7785298.1"/>
    </source>
</evidence>
<dbReference type="AlphaFoldDB" id="A0A8T0C4D5"/>
<reference evidence="1 2" key="1">
    <citation type="journal article" date="2012" name="J. Bacteriol.">
        <title>Genome sequence of the cycloprodigiosin-producing bacterial strain Pseudoalteromonas rubra ATCC 29570(T).</title>
        <authorList>
            <person name="Xie B.B."/>
            <person name="Shu Y.L."/>
            <person name="Qin Q.L."/>
            <person name="Rong J.C."/>
            <person name="Zhang X.Y."/>
            <person name="Chen X.L."/>
            <person name="Zhou B.C."/>
            <person name="Zhang Y.Z."/>
        </authorList>
    </citation>
    <scope>NUCLEOTIDE SEQUENCE [LARGE SCALE GENOMIC DNA]</scope>
    <source>
        <strain evidence="1 2">DSM 6842</strain>
    </source>
</reference>
<organism evidence="1 2">
    <name type="scientific">Pseudoalteromonas rubra</name>
    <dbReference type="NCBI Taxonomy" id="43658"/>
    <lineage>
        <taxon>Bacteria</taxon>
        <taxon>Pseudomonadati</taxon>
        <taxon>Pseudomonadota</taxon>
        <taxon>Gammaproteobacteria</taxon>
        <taxon>Alteromonadales</taxon>
        <taxon>Pseudoalteromonadaceae</taxon>
        <taxon>Pseudoalteromonas</taxon>
    </lineage>
</organism>
<accession>A0A8T0C4D5</accession>
<sequence length="53" mass="6117">MVPIRLPPLFYFYTLSSHLHKAISKNGSEFQQRTLKVREAKQKQASLITNDQG</sequence>
<dbReference type="Proteomes" id="UP000016480">
    <property type="component" value="Unassembled WGS sequence"/>
</dbReference>
<gene>
    <name evidence="1" type="ORF">PRUB_a5233</name>
</gene>
<proteinExistence type="predicted"/>
<name>A0A8T0C4D5_9GAMM</name>
<comment type="caution">
    <text evidence="1">The sequence shown here is derived from an EMBL/GenBank/DDBJ whole genome shotgun (WGS) entry which is preliminary data.</text>
</comment>